<dbReference type="EMBL" id="CP061813">
    <property type="protein sequence ID" value="QOD59623.1"/>
    <property type="molecule type" value="Genomic_DNA"/>
</dbReference>
<sequence length="153" mass="16642">MKSNKILSILIAAIALIGAFLFIRIFMEDAEMIKTDAALQNKVISPMIYYSTFLLYAAVIIAVVLSLWSLIRNPQNLKKTLLGLGVLGVFLIVAYFMSDSNAVLDTQGVVLEGGEAGTTSNKWVGTGIWYSIILGGIASLFFVYDLLKGLIKS</sequence>
<keyword evidence="3" id="KW-1185">Reference proteome</keyword>
<name>A0A7L8AC82_9FLAO</name>
<evidence type="ECO:0000313" key="2">
    <source>
        <dbReference type="EMBL" id="QOD59623.1"/>
    </source>
</evidence>
<dbReference type="OrthoDB" id="1202461at2"/>
<reference evidence="2 3" key="1">
    <citation type="journal article" date="2016" name="Int. J. Syst. Evol. Microbiol.">
        <title>Polaribacter haliotis sp. nov., isolated from the gut of abalone Haliotis discus hannai.</title>
        <authorList>
            <person name="Kim Y.O."/>
            <person name="Park I.S."/>
            <person name="Park S."/>
            <person name="Nam B.H."/>
            <person name="Park J.M."/>
            <person name="Kim D.G."/>
            <person name="Yoon J.H."/>
        </authorList>
    </citation>
    <scope>NUCLEOTIDE SEQUENCE [LARGE SCALE GENOMIC DNA]</scope>
    <source>
        <strain evidence="2 3">KCTC 52418</strain>
    </source>
</reference>
<dbReference type="RefSeq" id="WP_088355472.1">
    <property type="nucleotide sequence ID" value="NZ_CP061813.1"/>
</dbReference>
<keyword evidence="1" id="KW-0472">Membrane</keyword>
<accession>A0A7L8AC82</accession>
<dbReference type="KEGG" id="phal:H9I45_09650"/>
<organism evidence="2 3">
    <name type="scientific">Polaribacter haliotis</name>
    <dbReference type="NCBI Taxonomy" id="1888915"/>
    <lineage>
        <taxon>Bacteria</taxon>
        <taxon>Pseudomonadati</taxon>
        <taxon>Bacteroidota</taxon>
        <taxon>Flavobacteriia</taxon>
        <taxon>Flavobacteriales</taxon>
        <taxon>Flavobacteriaceae</taxon>
    </lineage>
</organism>
<feature type="transmembrane region" description="Helical" evidence="1">
    <location>
        <begin position="7"/>
        <end position="27"/>
    </location>
</feature>
<feature type="transmembrane region" description="Helical" evidence="1">
    <location>
        <begin position="47"/>
        <end position="68"/>
    </location>
</feature>
<dbReference type="AlphaFoldDB" id="A0A7L8AC82"/>
<proteinExistence type="predicted"/>
<feature type="transmembrane region" description="Helical" evidence="1">
    <location>
        <begin position="80"/>
        <end position="98"/>
    </location>
</feature>
<evidence type="ECO:0000313" key="3">
    <source>
        <dbReference type="Proteomes" id="UP000516764"/>
    </source>
</evidence>
<protein>
    <submittedName>
        <fullName evidence="2">Uncharacterized protein</fullName>
    </submittedName>
</protein>
<keyword evidence="1" id="KW-1133">Transmembrane helix</keyword>
<feature type="transmembrane region" description="Helical" evidence="1">
    <location>
        <begin position="128"/>
        <end position="147"/>
    </location>
</feature>
<evidence type="ECO:0000256" key="1">
    <source>
        <dbReference type="SAM" id="Phobius"/>
    </source>
</evidence>
<keyword evidence="1" id="KW-0812">Transmembrane</keyword>
<dbReference type="Proteomes" id="UP000516764">
    <property type="component" value="Chromosome"/>
</dbReference>
<gene>
    <name evidence="2" type="ORF">H9I45_09650</name>
</gene>